<gene>
    <name evidence="1" type="ORF">UFOVP112_289</name>
</gene>
<accession>A0A6J5L4G6</accession>
<reference evidence="1" key="1">
    <citation type="submission" date="2020-04" db="EMBL/GenBank/DDBJ databases">
        <authorList>
            <person name="Chiriac C."/>
            <person name="Salcher M."/>
            <person name="Ghai R."/>
            <person name="Kavagutti S V."/>
        </authorList>
    </citation>
    <scope>NUCLEOTIDE SEQUENCE</scope>
</reference>
<sequence>MYYKNGDLVTEAFIAGLPVLYKTVKEYPNLRMVPIDRLDGVREGLNRLGYNYRTRYRGPHLRQRDTLKRNARAFTIYFKE</sequence>
<dbReference type="EMBL" id="LR796233">
    <property type="protein sequence ID" value="CAB4129191.1"/>
    <property type="molecule type" value="Genomic_DNA"/>
</dbReference>
<organism evidence="1">
    <name type="scientific">uncultured Caudovirales phage</name>
    <dbReference type="NCBI Taxonomy" id="2100421"/>
    <lineage>
        <taxon>Viruses</taxon>
        <taxon>Duplodnaviria</taxon>
        <taxon>Heunggongvirae</taxon>
        <taxon>Uroviricota</taxon>
        <taxon>Caudoviricetes</taxon>
        <taxon>Peduoviridae</taxon>
        <taxon>Maltschvirus</taxon>
        <taxon>Maltschvirus maltsch</taxon>
    </lineage>
</organism>
<proteinExistence type="predicted"/>
<evidence type="ECO:0000313" key="1">
    <source>
        <dbReference type="EMBL" id="CAB4129191.1"/>
    </source>
</evidence>
<protein>
    <submittedName>
        <fullName evidence="1">Uncharacterized protein</fullName>
    </submittedName>
</protein>
<name>A0A6J5L4G6_9CAUD</name>